<evidence type="ECO:0000313" key="1">
    <source>
        <dbReference type="EMBL" id="ARN20962.1"/>
    </source>
</evidence>
<proteinExistence type="predicted"/>
<dbReference type="PANTHER" id="PTHR30164">
    <property type="entry name" value="MTFA PEPTIDASE"/>
    <property type="match status" value="1"/>
</dbReference>
<dbReference type="CDD" id="cd20169">
    <property type="entry name" value="Peptidase_M90_mtfA"/>
    <property type="match status" value="1"/>
</dbReference>
<protein>
    <submittedName>
        <fullName evidence="1">Uncharacterized protein</fullName>
    </submittedName>
</protein>
<accession>A0A1W6L9N0</accession>
<dbReference type="OrthoDB" id="9786424at2"/>
<dbReference type="AlphaFoldDB" id="A0A1W6L9N0"/>
<dbReference type="InterPro" id="IPR024079">
    <property type="entry name" value="MetalloPept_cat_dom_sf"/>
</dbReference>
<dbReference type="InterPro" id="IPR010384">
    <property type="entry name" value="MtfA_fam"/>
</dbReference>
<sequence>MASWWAGLQRWRDRRTLDRRPIPDALWALTLARFPFLSLPDPNEASRLRDLSTLFLARKEFHGAHGLEVTDDMAVAIAAQACLPILNLGLEHYDGFLGIVVHAGEVVARREVMDEDGVVHHYDEELVGEAMEGGPLMLSWQDVADAGETAELGYNVVVHEFAHVLDMNDGQSDGIPPLPNRAMHDRWSQVFSAEYEAFRADVDRGVDTLLDPYAAHGPDEFFAVACEVFFVSPDDLRRNHPDIHELLVQYFRQDPASRSGRRRR</sequence>
<dbReference type="EMBL" id="CP015118">
    <property type="protein sequence ID" value="ARN20962.1"/>
    <property type="molecule type" value="Genomic_DNA"/>
</dbReference>
<gene>
    <name evidence="1" type="ORF">A4W93_14240</name>
</gene>
<name>A0A1W6L9N0_9BURK</name>
<dbReference type="Proteomes" id="UP000193427">
    <property type="component" value="Chromosome"/>
</dbReference>
<dbReference type="PANTHER" id="PTHR30164:SF2">
    <property type="entry name" value="PROTEIN MTFA"/>
    <property type="match status" value="1"/>
</dbReference>
<dbReference type="RefSeq" id="WP_085751240.1">
    <property type="nucleotide sequence ID" value="NZ_BSPR01000007.1"/>
</dbReference>
<reference evidence="1 2" key="1">
    <citation type="submission" date="2016-04" db="EMBL/GenBank/DDBJ databases">
        <title>Complete genome sequence of natural rubber-degrading, novel Gram-negative bacterium, Rhizobacter gummiphilus strain NS21.</title>
        <authorList>
            <person name="Tabata M."/>
            <person name="Kasai D."/>
            <person name="Fukuda M."/>
        </authorList>
    </citation>
    <scope>NUCLEOTIDE SEQUENCE [LARGE SCALE GENOMIC DNA]</scope>
    <source>
        <strain evidence="1 2">NS21</strain>
    </source>
</reference>
<organism evidence="1 2">
    <name type="scientific">Piscinibacter gummiphilus</name>
    <dbReference type="NCBI Taxonomy" id="946333"/>
    <lineage>
        <taxon>Bacteria</taxon>
        <taxon>Pseudomonadati</taxon>
        <taxon>Pseudomonadota</taxon>
        <taxon>Betaproteobacteria</taxon>
        <taxon>Burkholderiales</taxon>
        <taxon>Sphaerotilaceae</taxon>
        <taxon>Piscinibacter</taxon>
    </lineage>
</organism>
<dbReference type="Gene3D" id="3.40.390.10">
    <property type="entry name" value="Collagenase (Catalytic Domain)"/>
    <property type="match status" value="1"/>
</dbReference>
<dbReference type="GO" id="GO:0008237">
    <property type="term" value="F:metallopeptidase activity"/>
    <property type="evidence" value="ECO:0007669"/>
    <property type="project" value="InterPro"/>
</dbReference>
<dbReference type="Gene3D" id="1.10.472.150">
    <property type="entry name" value="Glucose-regulated metallo-peptidase M90, N-terminal domain"/>
    <property type="match status" value="1"/>
</dbReference>
<dbReference type="GO" id="GO:0004177">
    <property type="term" value="F:aminopeptidase activity"/>
    <property type="evidence" value="ECO:0007669"/>
    <property type="project" value="TreeGrafter"/>
</dbReference>
<dbReference type="STRING" id="946333.A4W93_14240"/>
<keyword evidence="2" id="KW-1185">Reference proteome</keyword>
<dbReference type="SUPFAM" id="SSF55486">
    <property type="entry name" value="Metalloproteases ('zincins'), catalytic domain"/>
    <property type="match status" value="1"/>
</dbReference>
<dbReference type="Pfam" id="PF06167">
    <property type="entry name" value="Peptidase_M90"/>
    <property type="match status" value="1"/>
</dbReference>
<dbReference type="KEGG" id="rgu:A4W93_14240"/>
<dbReference type="GO" id="GO:0005829">
    <property type="term" value="C:cytosol"/>
    <property type="evidence" value="ECO:0007669"/>
    <property type="project" value="TreeGrafter"/>
</dbReference>
<dbReference type="InterPro" id="IPR042252">
    <property type="entry name" value="MtfA_N"/>
</dbReference>
<evidence type="ECO:0000313" key="2">
    <source>
        <dbReference type="Proteomes" id="UP000193427"/>
    </source>
</evidence>